<protein>
    <recommendedName>
        <fullName evidence="2">LysM domain-containing protein</fullName>
    </recommendedName>
</protein>
<feature type="transmembrane region" description="Helical" evidence="1">
    <location>
        <begin position="114"/>
        <end position="135"/>
    </location>
</feature>
<sequence length="209" mass="21634">MSSSSSVVHLEDFMARRAAAGSSRSRVVRARGVVGGSVAQPPVALPPVDQAPVDQPPVDRVPVDQVPVDHQPIATGWRGASRPSLRTRRVRSCALPVGGALRQPPLVLTRRGRVVVATLATAAVLLALAAFGLLVQRAVDAAPTRASAEPVAATTITVGPGDTLWDIAARLAPGGDVRATVDEISRLNALSRAGDLEVGQRLVVPVAAR</sequence>
<dbReference type="SMART" id="SM00257">
    <property type="entry name" value="LysM"/>
    <property type="match status" value="1"/>
</dbReference>
<name>A0A927N511_9ACTN</name>
<dbReference type="AlphaFoldDB" id="A0A927N511"/>
<dbReference type="InterPro" id="IPR036779">
    <property type="entry name" value="LysM_dom_sf"/>
</dbReference>
<keyword evidence="1" id="KW-0812">Transmembrane</keyword>
<reference evidence="3" key="1">
    <citation type="submission" date="2020-10" db="EMBL/GenBank/DDBJ databases">
        <title>Sequencing the genomes of 1000 actinobacteria strains.</title>
        <authorList>
            <person name="Klenk H.-P."/>
        </authorList>
    </citation>
    <scope>NUCLEOTIDE SEQUENCE</scope>
    <source>
        <strain evidence="3">DSM 45354</strain>
    </source>
</reference>
<gene>
    <name evidence="3" type="ORF">HEB94_007956</name>
</gene>
<dbReference type="PROSITE" id="PS51782">
    <property type="entry name" value="LYSM"/>
    <property type="match status" value="1"/>
</dbReference>
<evidence type="ECO:0000256" key="1">
    <source>
        <dbReference type="SAM" id="Phobius"/>
    </source>
</evidence>
<dbReference type="Gene3D" id="3.10.350.10">
    <property type="entry name" value="LysM domain"/>
    <property type="match status" value="1"/>
</dbReference>
<proteinExistence type="predicted"/>
<dbReference type="CDD" id="cd00118">
    <property type="entry name" value="LysM"/>
    <property type="match status" value="1"/>
</dbReference>
<accession>A0A927N511</accession>
<evidence type="ECO:0000313" key="3">
    <source>
        <dbReference type="EMBL" id="MBE1611108.1"/>
    </source>
</evidence>
<dbReference type="InterPro" id="IPR018392">
    <property type="entry name" value="LysM"/>
</dbReference>
<keyword evidence="1" id="KW-1133">Transmembrane helix</keyword>
<evidence type="ECO:0000259" key="2">
    <source>
        <dbReference type="PROSITE" id="PS51782"/>
    </source>
</evidence>
<comment type="caution">
    <text evidence="3">The sequence shown here is derived from an EMBL/GenBank/DDBJ whole genome shotgun (WGS) entry which is preliminary data.</text>
</comment>
<dbReference type="RefSeq" id="WP_192754371.1">
    <property type="nucleotide sequence ID" value="NZ_BAABJL010000042.1"/>
</dbReference>
<keyword evidence="4" id="KW-1185">Reference proteome</keyword>
<dbReference type="SUPFAM" id="SSF54106">
    <property type="entry name" value="LysM domain"/>
    <property type="match status" value="1"/>
</dbReference>
<feature type="domain" description="LysM" evidence="2">
    <location>
        <begin position="154"/>
        <end position="204"/>
    </location>
</feature>
<evidence type="ECO:0000313" key="4">
    <source>
        <dbReference type="Proteomes" id="UP000638648"/>
    </source>
</evidence>
<dbReference type="Proteomes" id="UP000638648">
    <property type="component" value="Unassembled WGS sequence"/>
</dbReference>
<organism evidence="3 4">
    <name type="scientific">Actinopolymorpha pittospori</name>
    <dbReference type="NCBI Taxonomy" id="648752"/>
    <lineage>
        <taxon>Bacteria</taxon>
        <taxon>Bacillati</taxon>
        <taxon>Actinomycetota</taxon>
        <taxon>Actinomycetes</taxon>
        <taxon>Propionibacteriales</taxon>
        <taxon>Actinopolymorphaceae</taxon>
        <taxon>Actinopolymorpha</taxon>
    </lineage>
</organism>
<dbReference type="EMBL" id="JADBEM010000001">
    <property type="protein sequence ID" value="MBE1611108.1"/>
    <property type="molecule type" value="Genomic_DNA"/>
</dbReference>
<dbReference type="Pfam" id="PF01476">
    <property type="entry name" value="LysM"/>
    <property type="match status" value="1"/>
</dbReference>
<keyword evidence="1" id="KW-0472">Membrane</keyword>